<keyword evidence="2" id="KW-0808">Transferase</keyword>
<keyword evidence="2" id="KW-0328">Glycosyltransferase</keyword>
<dbReference type="Pfam" id="PF00534">
    <property type="entry name" value="Glycos_transf_1"/>
    <property type="match status" value="1"/>
</dbReference>
<dbReference type="InterPro" id="IPR001296">
    <property type="entry name" value="Glyco_trans_1"/>
</dbReference>
<dbReference type="GO" id="GO:0047265">
    <property type="term" value="F:poly(glycerol-phosphate) alpha-glucosyltransferase activity"/>
    <property type="evidence" value="ECO:0007669"/>
    <property type="project" value="UniProtKB-EC"/>
</dbReference>
<evidence type="ECO:0000313" key="3">
    <source>
        <dbReference type="Proteomes" id="UP000029643"/>
    </source>
</evidence>
<reference evidence="2 3" key="1">
    <citation type="journal article" date="2014" name="Genome Announc.">
        <title>Draft Genome Sequences of Marine Flavobacterium Algibacter lectus Strains SS8 and NR4.</title>
        <authorList>
            <person name="Takatani N."/>
            <person name="Nakanishi M."/>
            <person name="Meirelles P."/>
            <person name="Mino S."/>
            <person name="Suda W."/>
            <person name="Oshima K."/>
            <person name="Hattori M."/>
            <person name="Ohkuma M."/>
            <person name="Hosokawa M."/>
            <person name="Miyashita K."/>
            <person name="Thompson F.L."/>
            <person name="Niwa A."/>
            <person name="Sawabe T."/>
            <person name="Sawabe T."/>
        </authorList>
    </citation>
    <scope>NUCLEOTIDE SEQUENCE [LARGE SCALE GENOMIC DNA]</scope>
    <source>
        <strain evidence="3">JCM19274</strain>
    </source>
</reference>
<dbReference type="RefSeq" id="WP_042494985.1">
    <property type="nucleotide sequence ID" value="NZ_BBNU01000001.1"/>
</dbReference>
<evidence type="ECO:0000259" key="1">
    <source>
        <dbReference type="Pfam" id="PF00534"/>
    </source>
</evidence>
<dbReference type="AlphaFoldDB" id="A0A090WKV6"/>
<dbReference type="Proteomes" id="UP000029643">
    <property type="component" value="Unassembled WGS sequence"/>
</dbReference>
<sequence>MKILYCIGSLAQTGGTEKVLANKANYFVETLGYNVQILINEQNEKAFAYQYSDKIIMHDMKLSSYLKKPIIPYLSYKLLQFKIAKVYKDKIKDISPDIIIVAQHGIEDFIIPKLGLNIPTVREFHFSTQAIWETSKLINNIFKRSLFKFKKKRILKKMNGYDHIVLLTQRDQTYGNYKAKTTVIQNMLDITRDDFSINKNKINYKRVISVGSMHDRRKGFHTQINLWSKIIENHPDWVLDIYGDGVERKNLQKQIDNLNLNNNVILHGNTNEIMSKYKESSFFLMTSIAEGLPMVLIEAMSCGLPCVSFDCPDGPSEIINQNKNGFIIEDRSLENLYNQVEKLISNEDLLLSFSENALETSKNYSIENISKKWISFFNEITAE</sequence>
<dbReference type="PANTHER" id="PTHR12526">
    <property type="entry name" value="GLYCOSYLTRANSFERASE"/>
    <property type="match status" value="1"/>
</dbReference>
<dbReference type="CDD" id="cd03820">
    <property type="entry name" value="GT4_AmsD-like"/>
    <property type="match status" value="1"/>
</dbReference>
<dbReference type="PANTHER" id="PTHR12526:SF630">
    <property type="entry name" value="GLYCOSYLTRANSFERASE"/>
    <property type="match status" value="1"/>
</dbReference>
<evidence type="ECO:0000313" key="2">
    <source>
        <dbReference type="EMBL" id="GAL77631.1"/>
    </source>
</evidence>
<dbReference type="EC" id="2.4.1.52" evidence="2"/>
<organism evidence="2 3">
    <name type="scientific">Algibacter lectus</name>
    <dbReference type="NCBI Taxonomy" id="221126"/>
    <lineage>
        <taxon>Bacteria</taxon>
        <taxon>Pseudomonadati</taxon>
        <taxon>Bacteroidota</taxon>
        <taxon>Flavobacteriia</taxon>
        <taxon>Flavobacteriales</taxon>
        <taxon>Flavobacteriaceae</taxon>
        <taxon>Algibacter</taxon>
    </lineage>
</organism>
<gene>
    <name evidence="2" type="ORF">JCM19274_5344</name>
</gene>
<dbReference type="SUPFAM" id="SSF53756">
    <property type="entry name" value="UDP-Glycosyltransferase/glycogen phosphorylase"/>
    <property type="match status" value="1"/>
</dbReference>
<proteinExistence type="predicted"/>
<dbReference type="Gene3D" id="3.40.50.2000">
    <property type="entry name" value="Glycogen Phosphorylase B"/>
    <property type="match status" value="2"/>
</dbReference>
<accession>A0A090WKV6</accession>
<name>A0A090WKV6_9FLAO</name>
<comment type="caution">
    <text evidence="2">The sequence shown here is derived from an EMBL/GenBank/DDBJ whole genome shotgun (WGS) entry which is preliminary data.</text>
</comment>
<dbReference type="EMBL" id="BBNU01000001">
    <property type="protein sequence ID" value="GAL77631.1"/>
    <property type="molecule type" value="Genomic_DNA"/>
</dbReference>
<feature type="domain" description="Glycosyl transferase family 1" evidence="1">
    <location>
        <begin position="198"/>
        <end position="358"/>
    </location>
</feature>
<protein>
    <submittedName>
        <fullName evidence="2">Poly(Glycerol-phosphate) alpha-glucosyltransferase</fullName>
        <ecNumber evidence="2">2.4.1.52</ecNumber>
    </submittedName>
</protein>